<keyword evidence="4" id="KW-1185">Reference proteome</keyword>
<protein>
    <submittedName>
        <fullName evidence="3">Uncharacterized protein</fullName>
    </submittedName>
</protein>
<accession>A0A2G8LP61</accession>
<sequence>MESDAIAMDSSWSKEDTTEGTFVHDLNKCFVSDLRRRTGKWETETMHRLEVTEGSRSLDAPVGTKTGKSPSKGCGFPQERESIVRITSRGFLPLDFQRERIEVFLDESTKEEDEHDHVMKDFCSKIENKPVTNLEIAAESEAASKANVEFIKADVGRSSVDDDIDLADDRIDEHVLLSDQNACRPTTYCILSHFLILTTLILTFFAKFAMVIFPDFALSCDALRPLWSAYFEMFFSDMDKLSRVTYPHGPPPL</sequence>
<evidence type="ECO:0000256" key="1">
    <source>
        <dbReference type="SAM" id="MobiDB-lite"/>
    </source>
</evidence>
<feature type="transmembrane region" description="Helical" evidence="2">
    <location>
        <begin position="190"/>
        <end position="213"/>
    </location>
</feature>
<comment type="caution">
    <text evidence="3">The sequence shown here is derived from an EMBL/GenBank/DDBJ whole genome shotgun (WGS) entry which is preliminary data.</text>
</comment>
<reference evidence="3 4" key="1">
    <citation type="journal article" date="2017" name="PLoS Biol.">
        <title>The sea cucumber genome provides insights into morphological evolution and visceral regeneration.</title>
        <authorList>
            <person name="Zhang X."/>
            <person name="Sun L."/>
            <person name="Yuan J."/>
            <person name="Sun Y."/>
            <person name="Gao Y."/>
            <person name="Zhang L."/>
            <person name="Li S."/>
            <person name="Dai H."/>
            <person name="Hamel J.F."/>
            <person name="Liu C."/>
            <person name="Yu Y."/>
            <person name="Liu S."/>
            <person name="Lin W."/>
            <person name="Guo K."/>
            <person name="Jin S."/>
            <person name="Xu P."/>
            <person name="Storey K.B."/>
            <person name="Huan P."/>
            <person name="Zhang T."/>
            <person name="Zhou Y."/>
            <person name="Zhang J."/>
            <person name="Lin C."/>
            <person name="Li X."/>
            <person name="Xing L."/>
            <person name="Huo D."/>
            <person name="Sun M."/>
            <person name="Wang L."/>
            <person name="Mercier A."/>
            <person name="Li F."/>
            <person name="Yang H."/>
            <person name="Xiang J."/>
        </authorList>
    </citation>
    <scope>NUCLEOTIDE SEQUENCE [LARGE SCALE GENOMIC DNA]</scope>
    <source>
        <strain evidence="3">Shaxun</strain>
        <tissue evidence="3">Muscle</tissue>
    </source>
</reference>
<keyword evidence="2" id="KW-0472">Membrane</keyword>
<keyword evidence="2" id="KW-0812">Transmembrane</keyword>
<feature type="region of interest" description="Disordered" evidence="1">
    <location>
        <begin position="55"/>
        <end position="77"/>
    </location>
</feature>
<organism evidence="3 4">
    <name type="scientific">Stichopus japonicus</name>
    <name type="common">Sea cucumber</name>
    <dbReference type="NCBI Taxonomy" id="307972"/>
    <lineage>
        <taxon>Eukaryota</taxon>
        <taxon>Metazoa</taxon>
        <taxon>Echinodermata</taxon>
        <taxon>Eleutherozoa</taxon>
        <taxon>Echinozoa</taxon>
        <taxon>Holothuroidea</taxon>
        <taxon>Aspidochirotacea</taxon>
        <taxon>Aspidochirotida</taxon>
        <taxon>Stichopodidae</taxon>
        <taxon>Apostichopus</taxon>
    </lineage>
</organism>
<name>A0A2G8LP61_STIJA</name>
<dbReference type="Proteomes" id="UP000230750">
    <property type="component" value="Unassembled WGS sequence"/>
</dbReference>
<proteinExistence type="predicted"/>
<dbReference type="EMBL" id="MRZV01000020">
    <property type="protein sequence ID" value="PIK62027.1"/>
    <property type="molecule type" value="Genomic_DNA"/>
</dbReference>
<keyword evidence="2" id="KW-1133">Transmembrane helix</keyword>
<evidence type="ECO:0000256" key="2">
    <source>
        <dbReference type="SAM" id="Phobius"/>
    </source>
</evidence>
<evidence type="ECO:0000313" key="4">
    <source>
        <dbReference type="Proteomes" id="UP000230750"/>
    </source>
</evidence>
<gene>
    <name evidence="3" type="ORF">BSL78_01038</name>
</gene>
<evidence type="ECO:0000313" key="3">
    <source>
        <dbReference type="EMBL" id="PIK62027.1"/>
    </source>
</evidence>
<dbReference type="AlphaFoldDB" id="A0A2G8LP61"/>